<evidence type="ECO:0000259" key="12">
    <source>
        <dbReference type="Pfam" id="PF05425"/>
    </source>
</evidence>
<keyword evidence="7" id="KW-0186">Copper</keyword>
<dbReference type="GO" id="GO:0005886">
    <property type="term" value="C:plasma membrane"/>
    <property type="evidence" value="ECO:0007669"/>
    <property type="project" value="UniProtKB-SubCell"/>
</dbReference>
<evidence type="ECO:0000256" key="4">
    <source>
        <dbReference type="ARBA" id="ARBA00022723"/>
    </source>
</evidence>
<dbReference type="Pfam" id="PF04234">
    <property type="entry name" value="CopC"/>
    <property type="match status" value="1"/>
</dbReference>
<keyword evidence="4" id="KW-0479">Metal-binding</keyword>
<protein>
    <submittedName>
        <fullName evidence="13">Copper transport protein</fullName>
    </submittedName>
</protein>
<accession>A0A1M5RYA4</accession>
<feature type="transmembrane region" description="Helical" evidence="9">
    <location>
        <begin position="291"/>
        <end position="311"/>
    </location>
</feature>
<keyword evidence="5 10" id="KW-0732">Signal</keyword>
<dbReference type="AlphaFoldDB" id="A0A1M5RYA4"/>
<dbReference type="GO" id="GO:0042597">
    <property type="term" value="C:periplasmic space"/>
    <property type="evidence" value="ECO:0007669"/>
    <property type="project" value="InterPro"/>
</dbReference>
<evidence type="ECO:0000313" key="13">
    <source>
        <dbReference type="EMBL" id="SHH30773.1"/>
    </source>
</evidence>
<evidence type="ECO:0000256" key="8">
    <source>
        <dbReference type="ARBA" id="ARBA00023136"/>
    </source>
</evidence>
<dbReference type="OrthoDB" id="5242236at2"/>
<dbReference type="InterPro" id="IPR007348">
    <property type="entry name" value="CopC_dom"/>
</dbReference>
<evidence type="ECO:0000256" key="1">
    <source>
        <dbReference type="ARBA" id="ARBA00004651"/>
    </source>
</evidence>
<dbReference type="GO" id="GO:0006825">
    <property type="term" value="P:copper ion transport"/>
    <property type="evidence" value="ECO:0007669"/>
    <property type="project" value="InterPro"/>
</dbReference>
<dbReference type="Proteomes" id="UP000186132">
    <property type="component" value="Unassembled WGS sequence"/>
</dbReference>
<name>A0A1M5RYA4_9ACTN</name>
<feature type="transmembrane region" description="Helical" evidence="9">
    <location>
        <begin position="323"/>
        <end position="341"/>
    </location>
</feature>
<evidence type="ECO:0000256" key="10">
    <source>
        <dbReference type="SAM" id="SignalP"/>
    </source>
</evidence>
<feature type="transmembrane region" description="Helical" evidence="9">
    <location>
        <begin position="259"/>
        <end position="279"/>
    </location>
</feature>
<feature type="domain" description="CopC" evidence="11">
    <location>
        <begin position="24"/>
        <end position="121"/>
    </location>
</feature>
<sequence length="558" mass="57842">MALLVALAGFLGLGLVLAAPAAAHATVASADPADGSRLQRAPSSVTITFDEGVTLGRVGYLHVTDQTGARVDTGAASQPGGDQTRIRDMLRSGLGDGTYTASFRVVSADSHPVAGTIRFVVGDGALVRGSVGASGGNGVTESVMDVARWISYAGLALLGGVWLLLTVWPEGRDDRRARRFAWTGWAVTGVGALAEALLQGPYTAGAGPQRLFDPSLVDATLHTDYGQLHSARLLLLGLLGLIFAVSLRVDARPAPWEGIAGLLGIGIAATFSAAGHPGTTSPTTLSIVLDMLHLLAMATWVGALVMLLGAVLPRREPAELRRVVPVVSTVAFTSVVVLAVTGSYNAWRGVGTIHAVFTTTYGLLVVGKVVLFVGLLAVAAVSRRVVRTKLARPRLAYANTDTAETEVEDSPSDVDTERLRRGVFVEVVVALVVLGLTAVLVARPRGKEDLAQQYREPVSASTTLGGGRTVTVTADPGTHGNVDLTVDVSGGARLTGVTANATQTAKRIGPVPVRLTRASALTYDGTAPLTVAGPWRIDLVVSTSEFDAVTTAVTLTLH</sequence>
<dbReference type="PANTHER" id="PTHR34820:SF4">
    <property type="entry name" value="INNER MEMBRANE PROTEIN YEBZ"/>
    <property type="match status" value="1"/>
</dbReference>
<feature type="transmembrane region" description="Helical" evidence="9">
    <location>
        <begin position="423"/>
        <end position="442"/>
    </location>
</feature>
<feature type="domain" description="Copper resistance protein D" evidence="12">
    <location>
        <begin position="328"/>
        <end position="440"/>
    </location>
</feature>
<comment type="subcellular location">
    <subcellularLocation>
        <location evidence="1">Cell membrane</location>
        <topology evidence="1">Multi-pass membrane protein</topology>
    </subcellularLocation>
</comment>
<gene>
    <name evidence="13" type="ORF">SAMN05443575_3674</name>
</gene>
<dbReference type="Gene3D" id="2.60.40.1220">
    <property type="match status" value="1"/>
</dbReference>
<organism evidence="13 14">
    <name type="scientific">Jatrophihabitans endophyticus</name>
    <dbReference type="NCBI Taxonomy" id="1206085"/>
    <lineage>
        <taxon>Bacteria</taxon>
        <taxon>Bacillati</taxon>
        <taxon>Actinomycetota</taxon>
        <taxon>Actinomycetes</taxon>
        <taxon>Jatrophihabitantales</taxon>
        <taxon>Jatrophihabitantaceae</taxon>
        <taxon>Jatrophihabitans</taxon>
    </lineage>
</organism>
<evidence type="ECO:0000256" key="6">
    <source>
        <dbReference type="ARBA" id="ARBA00022989"/>
    </source>
</evidence>
<evidence type="ECO:0000256" key="5">
    <source>
        <dbReference type="ARBA" id="ARBA00022729"/>
    </source>
</evidence>
<evidence type="ECO:0000256" key="9">
    <source>
        <dbReference type="SAM" id="Phobius"/>
    </source>
</evidence>
<feature type="transmembrane region" description="Helical" evidence="9">
    <location>
        <begin position="149"/>
        <end position="168"/>
    </location>
</feature>
<dbReference type="InterPro" id="IPR008457">
    <property type="entry name" value="Cu-R_CopD_dom"/>
</dbReference>
<evidence type="ECO:0000259" key="11">
    <source>
        <dbReference type="Pfam" id="PF04234"/>
    </source>
</evidence>
<dbReference type="InterPro" id="IPR014755">
    <property type="entry name" value="Cu-Rt/internalin_Ig-like"/>
</dbReference>
<keyword evidence="8 9" id="KW-0472">Membrane</keyword>
<dbReference type="GO" id="GO:0005507">
    <property type="term" value="F:copper ion binding"/>
    <property type="evidence" value="ECO:0007669"/>
    <property type="project" value="InterPro"/>
</dbReference>
<reference evidence="13 14" key="1">
    <citation type="submission" date="2016-11" db="EMBL/GenBank/DDBJ databases">
        <authorList>
            <person name="Jaros S."/>
            <person name="Januszkiewicz K."/>
            <person name="Wedrychowicz H."/>
        </authorList>
    </citation>
    <scope>NUCLEOTIDE SEQUENCE [LARGE SCALE GENOMIC DNA]</scope>
    <source>
        <strain evidence="13 14">DSM 45627</strain>
    </source>
</reference>
<keyword evidence="6 9" id="KW-1133">Transmembrane helix</keyword>
<feature type="chain" id="PRO_5039185650" evidence="10">
    <location>
        <begin position="19"/>
        <end position="558"/>
    </location>
</feature>
<feature type="transmembrane region" description="Helical" evidence="9">
    <location>
        <begin position="180"/>
        <end position="198"/>
    </location>
</feature>
<dbReference type="RefSeq" id="WP_073391840.1">
    <property type="nucleotide sequence ID" value="NZ_FQVU01000005.1"/>
</dbReference>
<feature type="signal peptide" evidence="10">
    <location>
        <begin position="1"/>
        <end position="18"/>
    </location>
</feature>
<proteinExistence type="predicted"/>
<evidence type="ECO:0000256" key="2">
    <source>
        <dbReference type="ARBA" id="ARBA00022475"/>
    </source>
</evidence>
<evidence type="ECO:0000256" key="7">
    <source>
        <dbReference type="ARBA" id="ARBA00023008"/>
    </source>
</evidence>
<keyword evidence="14" id="KW-1185">Reference proteome</keyword>
<keyword evidence="3 9" id="KW-0812">Transmembrane</keyword>
<evidence type="ECO:0000256" key="3">
    <source>
        <dbReference type="ARBA" id="ARBA00022692"/>
    </source>
</evidence>
<dbReference type="InterPro" id="IPR032694">
    <property type="entry name" value="CopC/D"/>
</dbReference>
<dbReference type="Pfam" id="PF05425">
    <property type="entry name" value="CopD"/>
    <property type="match status" value="1"/>
</dbReference>
<dbReference type="EMBL" id="FQVU01000005">
    <property type="protein sequence ID" value="SHH30773.1"/>
    <property type="molecule type" value="Genomic_DNA"/>
</dbReference>
<keyword evidence="2" id="KW-1003">Cell membrane</keyword>
<feature type="transmembrane region" description="Helical" evidence="9">
    <location>
        <begin position="230"/>
        <end position="247"/>
    </location>
</feature>
<evidence type="ECO:0000313" key="14">
    <source>
        <dbReference type="Proteomes" id="UP000186132"/>
    </source>
</evidence>
<dbReference type="PANTHER" id="PTHR34820">
    <property type="entry name" value="INNER MEMBRANE PROTEIN YEBZ"/>
    <property type="match status" value="1"/>
</dbReference>
<dbReference type="GO" id="GO:0046688">
    <property type="term" value="P:response to copper ion"/>
    <property type="evidence" value="ECO:0007669"/>
    <property type="project" value="InterPro"/>
</dbReference>
<feature type="transmembrane region" description="Helical" evidence="9">
    <location>
        <begin position="361"/>
        <end position="382"/>
    </location>
</feature>
<dbReference type="InterPro" id="IPR014756">
    <property type="entry name" value="Ig_E-set"/>
</dbReference>
<dbReference type="STRING" id="1206085.SAMN05443575_3674"/>
<dbReference type="SUPFAM" id="SSF81296">
    <property type="entry name" value="E set domains"/>
    <property type="match status" value="1"/>
</dbReference>